<sequence length="91" mass="10172">MHACMLLGIWMMKLLDMACHSSKIHGFKILMSVLIHFANVKWTQNDLLNSDGHDFSFFTLISFSRLVSLLGPALSLSTGHPLGTLVISYHI</sequence>
<dbReference type="InParanoid" id="U5GGU7"/>
<evidence type="ECO:0000313" key="3">
    <source>
        <dbReference type="Proteomes" id="UP000006729"/>
    </source>
</evidence>
<name>U5GGU7_POPTR</name>
<accession>U5GGU7</accession>
<evidence type="ECO:0000256" key="1">
    <source>
        <dbReference type="SAM" id="SignalP"/>
    </source>
</evidence>
<dbReference type="HOGENOM" id="CLU_2431127_0_0_1"/>
<organism evidence="2 3">
    <name type="scientific">Populus trichocarpa</name>
    <name type="common">Western balsam poplar</name>
    <name type="synonym">Populus balsamifera subsp. trichocarpa</name>
    <dbReference type="NCBI Taxonomy" id="3694"/>
    <lineage>
        <taxon>Eukaryota</taxon>
        <taxon>Viridiplantae</taxon>
        <taxon>Streptophyta</taxon>
        <taxon>Embryophyta</taxon>
        <taxon>Tracheophyta</taxon>
        <taxon>Spermatophyta</taxon>
        <taxon>Magnoliopsida</taxon>
        <taxon>eudicotyledons</taxon>
        <taxon>Gunneridae</taxon>
        <taxon>Pentapetalae</taxon>
        <taxon>rosids</taxon>
        <taxon>fabids</taxon>
        <taxon>Malpighiales</taxon>
        <taxon>Salicaceae</taxon>
        <taxon>Saliceae</taxon>
        <taxon>Populus</taxon>
    </lineage>
</organism>
<protein>
    <submittedName>
        <fullName evidence="2">Uncharacterized protein</fullName>
    </submittedName>
</protein>
<feature type="signal peptide" evidence="1">
    <location>
        <begin position="1"/>
        <end position="26"/>
    </location>
</feature>
<keyword evidence="3" id="KW-1185">Reference proteome</keyword>
<dbReference type="Proteomes" id="UP000006729">
    <property type="component" value="Chromosome 5"/>
</dbReference>
<dbReference type="EMBL" id="CM009294">
    <property type="protein sequence ID" value="PNT38343.1"/>
    <property type="molecule type" value="Genomic_DNA"/>
</dbReference>
<gene>
    <name evidence="2" type="ORF">POPTR_005G234600</name>
</gene>
<reference evidence="2 3" key="1">
    <citation type="journal article" date="2006" name="Science">
        <title>The genome of black cottonwood, Populus trichocarpa (Torr. &amp; Gray).</title>
        <authorList>
            <person name="Tuskan G.A."/>
            <person name="Difazio S."/>
            <person name="Jansson S."/>
            <person name="Bohlmann J."/>
            <person name="Grigoriev I."/>
            <person name="Hellsten U."/>
            <person name="Putnam N."/>
            <person name="Ralph S."/>
            <person name="Rombauts S."/>
            <person name="Salamov A."/>
            <person name="Schein J."/>
            <person name="Sterck L."/>
            <person name="Aerts A."/>
            <person name="Bhalerao R.R."/>
            <person name="Bhalerao R.P."/>
            <person name="Blaudez D."/>
            <person name="Boerjan W."/>
            <person name="Brun A."/>
            <person name="Brunner A."/>
            <person name="Busov V."/>
            <person name="Campbell M."/>
            <person name="Carlson J."/>
            <person name="Chalot M."/>
            <person name="Chapman J."/>
            <person name="Chen G.L."/>
            <person name="Cooper D."/>
            <person name="Coutinho P.M."/>
            <person name="Couturier J."/>
            <person name="Covert S."/>
            <person name="Cronk Q."/>
            <person name="Cunningham R."/>
            <person name="Davis J."/>
            <person name="Degroeve S."/>
            <person name="Dejardin A."/>
            <person name="Depamphilis C."/>
            <person name="Detter J."/>
            <person name="Dirks B."/>
            <person name="Dubchak I."/>
            <person name="Duplessis S."/>
            <person name="Ehlting J."/>
            <person name="Ellis B."/>
            <person name="Gendler K."/>
            <person name="Goodstein D."/>
            <person name="Gribskov M."/>
            <person name="Grimwood J."/>
            <person name="Groover A."/>
            <person name="Gunter L."/>
            <person name="Hamberger B."/>
            <person name="Heinze B."/>
            <person name="Helariutta Y."/>
            <person name="Henrissat B."/>
            <person name="Holligan D."/>
            <person name="Holt R."/>
            <person name="Huang W."/>
            <person name="Islam-Faridi N."/>
            <person name="Jones S."/>
            <person name="Jones-Rhoades M."/>
            <person name="Jorgensen R."/>
            <person name="Joshi C."/>
            <person name="Kangasjarvi J."/>
            <person name="Karlsson J."/>
            <person name="Kelleher C."/>
            <person name="Kirkpatrick R."/>
            <person name="Kirst M."/>
            <person name="Kohler A."/>
            <person name="Kalluri U."/>
            <person name="Larimer F."/>
            <person name="Leebens-Mack J."/>
            <person name="Leple J.C."/>
            <person name="Locascio P."/>
            <person name="Lou Y."/>
            <person name="Lucas S."/>
            <person name="Martin F."/>
            <person name="Montanini B."/>
            <person name="Napoli C."/>
            <person name="Nelson D.R."/>
            <person name="Nelson C."/>
            <person name="Nieminen K."/>
            <person name="Nilsson O."/>
            <person name="Pereda V."/>
            <person name="Peter G."/>
            <person name="Philippe R."/>
            <person name="Pilate G."/>
            <person name="Poliakov A."/>
            <person name="Razumovskaya J."/>
            <person name="Richardson P."/>
            <person name="Rinaldi C."/>
            <person name="Ritland K."/>
            <person name="Rouze P."/>
            <person name="Ryaboy D."/>
            <person name="Schmutz J."/>
            <person name="Schrader J."/>
            <person name="Segerman B."/>
            <person name="Shin H."/>
            <person name="Siddiqui A."/>
            <person name="Sterky F."/>
            <person name="Terry A."/>
            <person name="Tsai C.J."/>
            <person name="Uberbacher E."/>
            <person name="Unneberg P."/>
            <person name="Vahala J."/>
            <person name="Wall K."/>
            <person name="Wessler S."/>
            <person name="Yang G."/>
            <person name="Yin T."/>
            <person name="Douglas C."/>
            <person name="Marra M."/>
            <person name="Sandberg G."/>
            <person name="Van de Peer Y."/>
            <person name="Rokhsar D."/>
        </authorList>
    </citation>
    <scope>NUCLEOTIDE SEQUENCE [LARGE SCALE GENOMIC DNA]</scope>
    <source>
        <strain evidence="3">cv. Nisqually</strain>
    </source>
</reference>
<feature type="chain" id="PRO_5030178319" evidence="1">
    <location>
        <begin position="27"/>
        <end position="91"/>
    </location>
</feature>
<dbReference type="AlphaFoldDB" id="U5GGU7"/>
<evidence type="ECO:0000313" key="2">
    <source>
        <dbReference type="EMBL" id="PNT38343.1"/>
    </source>
</evidence>
<keyword evidence="1" id="KW-0732">Signal</keyword>
<proteinExistence type="predicted"/>